<accession>A0A6V8LFJ7</accession>
<reference evidence="1 2" key="2">
    <citation type="submission" date="2020-03" db="EMBL/GenBank/DDBJ databases">
        <authorList>
            <person name="Ichikawa N."/>
            <person name="Kimura A."/>
            <person name="Kitahashi Y."/>
            <person name="Uohara A."/>
        </authorList>
    </citation>
    <scope>NUCLEOTIDE SEQUENCE [LARGE SCALE GENOMIC DNA]</scope>
    <source>
        <strain evidence="1 2">NBRC 108638</strain>
    </source>
</reference>
<protein>
    <submittedName>
        <fullName evidence="1">Uncharacterized protein</fullName>
    </submittedName>
</protein>
<dbReference type="EMBL" id="BLPG01000002">
    <property type="protein sequence ID" value="GFJ96023.1"/>
    <property type="molecule type" value="Genomic_DNA"/>
</dbReference>
<sequence>MVSAFDLEGRVRGVYRQFSTAHLRTFVAIFVERLVRRSIEEPSPAVPDAVAVQKRV</sequence>
<dbReference type="NCBIfam" id="NF046112">
    <property type="entry name" value="MSMEG_6209_Nter"/>
    <property type="match status" value="1"/>
</dbReference>
<evidence type="ECO:0000313" key="1">
    <source>
        <dbReference type="EMBL" id="GFJ96023.1"/>
    </source>
</evidence>
<evidence type="ECO:0000313" key="2">
    <source>
        <dbReference type="Proteomes" id="UP000482960"/>
    </source>
</evidence>
<proteinExistence type="predicted"/>
<reference evidence="1 2" key="1">
    <citation type="submission" date="2020-03" db="EMBL/GenBank/DDBJ databases">
        <title>Whole genome shotgun sequence of Phytohabitans rumicis NBRC 108638.</title>
        <authorList>
            <person name="Komaki H."/>
            <person name="Tamura T."/>
        </authorList>
    </citation>
    <scope>NUCLEOTIDE SEQUENCE [LARGE SCALE GENOMIC DNA]</scope>
    <source>
        <strain evidence="1 2">NBRC 108638</strain>
    </source>
</reference>
<dbReference type="Proteomes" id="UP000482960">
    <property type="component" value="Unassembled WGS sequence"/>
</dbReference>
<comment type="caution">
    <text evidence="1">The sequence shown here is derived from an EMBL/GenBank/DDBJ whole genome shotgun (WGS) entry which is preliminary data.</text>
</comment>
<keyword evidence="2" id="KW-1185">Reference proteome</keyword>
<name>A0A6V8LFJ7_9ACTN</name>
<organism evidence="1 2">
    <name type="scientific">Phytohabitans rumicis</name>
    <dbReference type="NCBI Taxonomy" id="1076125"/>
    <lineage>
        <taxon>Bacteria</taxon>
        <taxon>Bacillati</taxon>
        <taxon>Actinomycetota</taxon>
        <taxon>Actinomycetes</taxon>
        <taxon>Micromonosporales</taxon>
        <taxon>Micromonosporaceae</taxon>
    </lineage>
</organism>
<dbReference type="AlphaFoldDB" id="A0A6V8LFJ7"/>
<gene>
    <name evidence="1" type="ORF">Prum_096650</name>
</gene>